<proteinExistence type="predicted"/>
<name>A0ACB7IUD0_PLECO</name>
<dbReference type="Proteomes" id="UP000824881">
    <property type="component" value="Unassembled WGS sequence"/>
</dbReference>
<organism evidence="1 2">
    <name type="scientific">Pleurotus cornucopiae</name>
    <name type="common">Cornucopia mushroom</name>
    <dbReference type="NCBI Taxonomy" id="5321"/>
    <lineage>
        <taxon>Eukaryota</taxon>
        <taxon>Fungi</taxon>
        <taxon>Dikarya</taxon>
        <taxon>Basidiomycota</taxon>
        <taxon>Agaricomycotina</taxon>
        <taxon>Agaricomycetes</taxon>
        <taxon>Agaricomycetidae</taxon>
        <taxon>Agaricales</taxon>
        <taxon>Pleurotineae</taxon>
        <taxon>Pleurotaceae</taxon>
        <taxon>Pleurotus</taxon>
    </lineage>
</organism>
<gene>
    <name evidence="1" type="ORF">CCMSSC00406_0008303</name>
</gene>
<protein>
    <submittedName>
        <fullName evidence="1">Uncharacterized protein</fullName>
    </submittedName>
</protein>
<evidence type="ECO:0000313" key="2">
    <source>
        <dbReference type="Proteomes" id="UP000824881"/>
    </source>
</evidence>
<evidence type="ECO:0000313" key="1">
    <source>
        <dbReference type="EMBL" id="KAG9221441.1"/>
    </source>
</evidence>
<reference evidence="1 2" key="1">
    <citation type="journal article" date="2021" name="Appl. Environ. Microbiol.">
        <title>Genetic linkage and physical mapping for an oyster mushroom Pleurotus cornucopiae and QTL analysis for the trait cap color.</title>
        <authorList>
            <person name="Zhang Y."/>
            <person name="Gao W."/>
            <person name="Sonnenberg A."/>
            <person name="Chen Q."/>
            <person name="Zhang J."/>
            <person name="Huang C."/>
        </authorList>
    </citation>
    <scope>NUCLEOTIDE SEQUENCE [LARGE SCALE GENOMIC DNA]</scope>
    <source>
        <strain evidence="1">CCMSSC00406</strain>
    </source>
</reference>
<keyword evidence="2" id="KW-1185">Reference proteome</keyword>
<dbReference type="EMBL" id="WQMT02000007">
    <property type="protein sequence ID" value="KAG9221441.1"/>
    <property type="molecule type" value="Genomic_DNA"/>
</dbReference>
<sequence>MARKNIAQSKTHYVSRYQARVVENFRARQFEVRSSGEVITSSNIIRTTAQSLPSPMPMEVFEDFPPIHALDDQLFGPVDREGLGLPTLGNMFSLDHAYLAHLADMDTDDVAVSRARKPSDQPLFNFLAVRETYLEELARLEGLGNDTSPSMCPLCKVGLATARCRECLDTSLHCIQCVVNLHRRAPLHRIENWNGDFFAPKSLKEFGLRIQLGHPCGQSCANPLPAFDNGFTIIDSLSVHSVSLDYCGCETAKLPIIQLLRHRLFPATSVAPRSAATFGALDHFHMLSLEGKLSAFEFWRALARTTDKTEIEPPPDRYEPFMRMMREWRHLHFLKRGGRMNDPEGPTGTGQEELALKCPACPHPKINLPPDWEKAPPQTSWLYTLFVGIDANFRLKRKDVSSDRADPGLGRGWSYFVEEGKYQDYLKTCKEPVQKSTCNAHKAVNDADKRDVKGLAVSGLGTIECIRHDFKRAHSSGDLKKGERYSVMDYLFFSSIANTPHKRLVVSYDIACQWGLHLWSRMSDMPEDLQLAPSSEREVTFLVPKFHLPAHIMACQSSFSFNYTRGVGRTDGEAPERGWDFLNPAAGQTKEMGPGARRELLEDLMGDRNWKKTVGMGKTLLRRLKTAVPTCREQIESHHDFEKRLGSKIVEPWRRDVEKWEADPTADNPFSAVVNTVSQNSVRLELNRQEGLLLAKGELELFHEHVTPCVLISTGLDLEEQQRSLAHDTANLGMHATDRQRLMLVQKANIVRNKVNVWIDHQKLYCPSASALRTGESNSPTDPIAAVPMINLWLPSSIGTNDALHDIRANLQIRVGVFQQKDRFERGQRAMTRSRSVLARLQDKIDECTERYRVARRALVALAPILNKAPQDWSNSIRELRDGDIRPISVGEMRETEGRRTISWIWLVDGVAATAGQSEVINDSVRLEWCKSRARAMRWSEEVELLVEEMRRVLLFMDWQASEWEKRAEARGSGDADIQRGASAYAKRQASIRRSLASEFRRIWGSVPALLSFHEPYTSFSAWNVAQDSNGAGASASASAQLADATTSNTTPSRQLADSTTLQGNIISVLL</sequence>
<comment type="caution">
    <text evidence="1">The sequence shown here is derived from an EMBL/GenBank/DDBJ whole genome shotgun (WGS) entry which is preliminary data.</text>
</comment>
<accession>A0ACB7IUD0</accession>